<dbReference type="Proteomes" id="UP000030645">
    <property type="component" value="Unassembled WGS sequence"/>
</dbReference>
<name>W9S7V4_9ROSA</name>
<evidence type="ECO:0000313" key="2">
    <source>
        <dbReference type="Proteomes" id="UP000030645"/>
    </source>
</evidence>
<reference evidence="2" key="1">
    <citation type="submission" date="2013-01" db="EMBL/GenBank/DDBJ databases">
        <title>Draft Genome Sequence of a Mulberry Tree, Morus notabilis C.K. Schneid.</title>
        <authorList>
            <person name="He N."/>
            <person name="Zhao S."/>
        </authorList>
    </citation>
    <scope>NUCLEOTIDE SEQUENCE</scope>
</reference>
<accession>W9S7V4</accession>
<sequence>MGPTGWMPEGGTYTPRDGLAVTDSEIAVFNPGGFNKGLLTVYRIGSLPLPRYSSGGGFWPGGTGAHRREAVARLGSRGVKPVCSND</sequence>
<organism evidence="1 2">
    <name type="scientific">Morus notabilis</name>
    <dbReference type="NCBI Taxonomy" id="981085"/>
    <lineage>
        <taxon>Eukaryota</taxon>
        <taxon>Viridiplantae</taxon>
        <taxon>Streptophyta</taxon>
        <taxon>Embryophyta</taxon>
        <taxon>Tracheophyta</taxon>
        <taxon>Spermatophyta</taxon>
        <taxon>Magnoliopsida</taxon>
        <taxon>eudicotyledons</taxon>
        <taxon>Gunneridae</taxon>
        <taxon>Pentapetalae</taxon>
        <taxon>rosids</taxon>
        <taxon>fabids</taxon>
        <taxon>Rosales</taxon>
        <taxon>Moraceae</taxon>
        <taxon>Moreae</taxon>
        <taxon>Morus</taxon>
    </lineage>
</organism>
<keyword evidence="2" id="KW-1185">Reference proteome</keyword>
<evidence type="ECO:0000313" key="1">
    <source>
        <dbReference type="EMBL" id="EXC16259.1"/>
    </source>
</evidence>
<proteinExistence type="predicted"/>
<dbReference type="EMBL" id="KE345789">
    <property type="protein sequence ID" value="EXC16259.1"/>
    <property type="molecule type" value="Genomic_DNA"/>
</dbReference>
<gene>
    <name evidence="1" type="ORF">L484_024433</name>
</gene>
<protein>
    <submittedName>
        <fullName evidence="1">Uncharacterized protein</fullName>
    </submittedName>
</protein>
<dbReference type="AlphaFoldDB" id="W9S7V4"/>